<evidence type="ECO:0000256" key="3">
    <source>
        <dbReference type="ARBA" id="ARBA00022692"/>
    </source>
</evidence>
<keyword evidence="2" id="KW-1003">Cell membrane</keyword>
<dbReference type="InterPro" id="IPR050833">
    <property type="entry name" value="Poly_Biosynth_Transport"/>
</dbReference>
<dbReference type="PANTHER" id="PTHR30250:SF11">
    <property type="entry name" value="O-ANTIGEN TRANSPORTER-RELATED"/>
    <property type="match status" value="1"/>
</dbReference>
<name>A0A916NH35_9PROT</name>
<feature type="transmembrane region" description="Helical" evidence="6">
    <location>
        <begin position="126"/>
        <end position="146"/>
    </location>
</feature>
<evidence type="ECO:0000313" key="7">
    <source>
        <dbReference type="EMBL" id="CAG4882894.1"/>
    </source>
</evidence>
<feature type="transmembrane region" description="Helical" evidence="6">
    <location>
        <begin position="158"/>
        <end position="177"/>
    </location>
</feature>
<feature type="transmembrane region" description="Helical" evidence="6">
    <location>
        <begin position="374"/>
        <end position="404"/>
    </location>
</feature>
<keyword evidence="3 6" id="KW-0812">Transmembrane</keyword>
<feature type="transmembrane region" description="Helical" evidence="6">
    <location>
        <begin position="343"/>
        <end position="362"/>
    </location>
</feature>
<feature type="transmembrane region" description="Helical" evidence="6">
    <location>
        <begin position="458"/>
        <end position="479"/>
    </location>
</feature>
<evidence type="ECO:0000256" key="2">
    <source>
        <dbReference type="ARBA" id="ARBA00022475"/>
    </source>
</evidence>
<dbReference type="EMBL" id="CAJQUM010000001">
    <property type="protein sequence ID" value="CAG4882894.1"/>
    <property type="molecule type" value="Genomic_DNA"/>
</dbReference>
<keyword evidence="8" id="KW-1185">Reference proteome</keyword>
<dbReference type="GO" id="GO:0005886">
    <property type="term" value="C:plasma membrane"/>
    <property type="evidence" value="ECO:0007669"/>
    <property type="project" value="UniProtKB-SubCell"/>
</dbReference>
<comment type="caution">
    <text evidence="7">The sequence shown here is derived from an EMBL/GenBank/DDBJ whole genome shotgun (WGS) entry which is preliminary data.</text>
</comment>
<organism evidence="7 8">
    <name type="scientific">Georgfuchsia toluolica</name>
    <dbReference type="NCBI Taxonomy" id="424218"/>
    <lineage>
        <taxon>Bacteria</taxon>
        <taxon>Pseudomonadati</taxon>
        <taxon>Pseudomonadota</taxon>
        <taxon>Betaproteobacteria</taxon>
        <taxon>Nitrosomonadales</taxon>
        <taxon>Sterolibacteriaceae</taxon>
        <taxon>Georgfuchsia</taxon>
    </lineage>
</organism>
<proteinExistence type="predicted"/>
<feature type="transmembrane region" description="Helical" evidence="6">
    <location>
        <begin position="91"/>
        <end position="114"/>
    </location>
</feature>
<gene>
    <name evidence="7" type="ORF">GTOL_10776</name>
</gene>
<evidence type="ECO:0000256" key="6">
    <source>
        <dbReference type="SAM" id="Phobius"/>
    </source>
</evidence>
<evidence type="ECO:0000313" key="8">
    <source>
        <dbReference type="Proteomes" id="UP000742786"/>
    </source>
</evidence>
<protein>
    <recommendedName>
        <fullName evidence="9">Polysaccharide biosynthesis protein</fullName>
    </recommendedName>
</protein>
<dbReference type="AlphaFoldDB" id="A0A916NH35"/>
<sequence length="502" mass="54819">MSTTNIGSAAALHNLLKRRALLIGAANAFDLAMHFLLPVVLVRFLAPEAFGQYRLLWLAIMTVAMLVPLNMPHVLNFFLPRADAATKRLHVHMTLLYLLCAGLLGSLAIGPWNPLLPSNMHSLTEYGALLPVLVVLSTVTLLLDMLPMIEERVNWQAGMTIALTLLRTLALGGAAWLTGDLRMVLWLLLALMLLKFLLLLVYVAKCHGLAGPWFKRPVFLDQFRHAVPLGLSAAIYSLRGQADQWIAASLFALGNFAAFSIAGVLGPMVTLFRLSISPIFLPSMSRLQSTGDLAGMVELNNKANVMVATLVYPLLVFSFVFAEEIITLIYTQAYVAAAPVMRIYAISLVVFVVELSSIMLLLREGVFSMRLNLALLLFSVAVSWIGAQQFGLAGAALGSTAALYADRFRTLRRIASTTGIPLRHLQDWQILGRLLLISALAGTLAWAITGGYFGVARISLRLIAGGMIMAIVYGALWMLSNWHAARWPLLAAITQNTISDKE</sequence>
<feature type="transmembrane region" description="Helical" evidence="6">
    <location>
        <begin position="56"/>
        <end position="79"/>
    </location>
</feature>
<evidence type="ECO:0000256" key="5">
    <source>
        <dbReference type="ARBA" id="ARBA00023136"/>
    </source>
</evidence>
<dbReference type="Proteomes" id="UP000742786">
    <property type="component" value="Unassembled WGS sequence"/>
</dbReference>
<dbReference type="RefSeq" id="WP_220634916.1">
    <property type="nucleotide sequence ID" value="NZ_CAJQUM010000001.1"/>
</dbReference>
<feature type="transmembrane region" description="Helical" evidence="6">
    <location>
        <begin position="430"/>
        <end position="452"/>
    </location>
</feature>
<evidence type="ECO:0008006" key="9">
    <source>
        <dbReference type="Google" id="ProtNLM"/>
    </source>
</evidence>
<accession>A0A916NH35</accession>
<evidence type="ECO:0000256" key="4">
    <source>
        <dbReference type="ARBA" id="ARBA00022989"/>
    </source>
</evidence>
<feature type="transmembrane region" description="Helical" evidence="6">
    <location>
        <begin position="245"/>
        <end position="265"/>
    </location>
</feature>
<reference evidence="7" key="1">
    <citation type="submission" date="2021-04" db="EMBL/GenBank/DDBJ databases">
        <authorList>
            <person name="Hornung B."/>
        </authorList>
    </citation>
    <scope>NUCLEOTIDE SEQUENCE</scope>
    <source>
        <strain evidence="7">G5G6</strain>
    </source>
</reference>
<feature type="transmembrane region" description="Helical" evidence="6">
    <location>
        <begin position="310"/>
        <end position="331"/>
    </location>
</feature>
<dbReference type="PANTHER" id="PTHR30250">
    <property type="entry name" value="PST FAMILY PREDICTED COLANIC ACID TRANSPORTER"/>
    <property type="match status" value="1"/>
</dbReference>
<comment type="subcellular location">
    <subcellularLocation>
        <location evidence="1">Cell membrane</location>
        <topology evidence="1">Multi-pass membrane protein</topology>
    </subcellularLocation>
</comment>
<evidence type="ECO:0000256" key="1">
    <source>
        <dbReference type="ARBA" id="ARBA00004651"/>
    </source>
</evidence>
<dbReference type="Pfam" id="PF13440">
    <property type="entry name" value="Polysacc_synt_3"/>
    <property type="match status" value="1"/>
</dbReference>
<keyword evidence="4 6" id="KW-1133">Transmembrane helix</keyword>
<keyword evidence="5 6" id="KW-0472">Membrane</keyword>
<feature type="transmembrane region" description="Helical" evidence="6">
    <location>
        <begin position="183"/>
        <end position="204"/>
    </location>
</feature>
<feature type="transmembrane region" description="Helical" evidence="6">
    <location>
        <begin position="21"/>
        <end position="44"/>
    </location>
</feature>